<accession>A0A5M9JNA0</accession>
<evidence type="ECO:0000313" key="2">
    <source>
        <dbReference type="Proteomes" id="UP000322873"/>
    </source>
</evidence>
<dbReference type="Proteomes" id="UP000322873">
    <property type="component" value="Unassembled WGS sequence"/>
</dbReference>
<evidence type="ECO:0000313" key="1">
    <source>
        <dbReference type="EMBL" id="KAA8570741.1"/>
    </source>
</evidence>
<reference evidence="1 2" key="1">
    <citation type="submission" date="2019-06" db="EMBL/GenBank/DDBJ databases">
        <title>Genome Sequence of the Brown Rot Fungal Pathogen Monilinia fructicola.</title>
        <authorList>
            <person name="De Miccolis Angelini R.M."/>
            <person name="Landi L."/>
            <person name="Abate D."/>
            <person name="Pollastro S."/>
            <person name="Romanazzi G."/>
            <person name="Faretra F."/>
        </authorList>
    </citation>
    <scope>NUCLEOTIDE SEQUENCE [LARGE SCALE GENOMIC DNA]</scope>
    <source>
        <strain evidence="1 2">Mfrc123</strain>
    </source>
</reference>
<gene>
    <name evidence="1" type="ORF">EYC84_000136</name>
</gene>
<keyword evidence="2" id="KW-1185">Reference proteome</keyword>
<dbReference type="EMBL" id="VICG01000006">
    <property type="protein sequence ID" value="KAA8570741.1"/>
    <property type="molecule type" value="Genomic_DNA"/>
</dbReference>
<name>A0A5M9JNA0_MONFR</name>
<sequence>MNQHVVSPSPSFCSSFTVVSEVILNEKITLALNYVKDYEQRMLSRYNDLISLQAENRSIPESSNPLEGTRDTFMGKIMEMIMMKTPTNGNIRNSQTVNQNAQKAMVNRVEIRKAKLELSEIKIDIEYLEKMIDRIMEDKLVMVPFRENAPPLNEDDIEGFEKIAGGLLRKWEEKEKRTART</sequence>
<proteinExistence type="predicted"/>
<protein>
    <submittedName>
        <fullName evidence="1">Uncharacterized protein</fullName>
    </submittedName>
</protein>
<dbReference type="AlphaFoldDB" id="A0A5M9JNA0"/>
<comment type="caution">
    <text evidence="1">The sequence shown here is derived from an EMBL/GenBank/DDBJ whole genome shotgun (WGS) entry which is preliminary data.</text>
</comment>
<organism evidence="1 2">
    <name type="scientific">Monilinia fructicola</name>
    <name type="common">Brown rot fungus</name>
    <name type="synonym">Ciboria fructicola</name>
    <dbReference type="NCBI Taxonomy" id="38448"/>
    <lineage>
        <taxon>Eukaryota</taxon>
        <taxon>Fungi</taxon>
        <taxon>Dikarya</taxon>
        <taxon>Ascomycota</taxon>
        <taxon>Pezizomycotina</taxon>
        <taxon>Leotiomycetes</taxon>
        <taxon>Helotiales</taxon>
        <taxon>Sclerotiniaceae</taxon>
        <taxon>Monilinia</taxon>
    </lineage>
</organism>